<feature type="region of interest" description="Disordered" evidence="2">
    <location>
        <begin position="889"/>
        <end position="930"/>
    </location>
</feature>
<proteinExistence type="predicted"/>
<gene>
    <name evidence="3" type="ORF">FJT64_026077</name>
</gene>
<comment type="caution">
    <text evidence="3">The sequence shown here is derived from an EMBL/GenBank/DDBJ whole genome shotgun (WGS) entry which is preliminary data.</text>
</comment>
<keyword evidence="4" id="KW-1185">Reference proteome</keyword>
<accession>A0A6A4WD54</accession>
<feature type="coiled-coil region" evidence="1">
    <location>
        <begin position="491"/>
        <end position="546"/>
    </location>
</feature>
<feature type="compositionally biased region" description="Basic and acidic residues" evidence="2">
    <location>
        <begin position="914"/>
        <end position="930"/>
    </location>
</feature>
<organism evidence="3 4">
    <name type="scientific">Amphibalanus amphitrite</name>
    <name type="common">Striped barnacle</name>
    <name type="synonym">Balanus amphitrite</name>
    <dbReference type="NCBI Taxonomy" id="1232801"/>
    <lineage>
        <taxon>Eukaryota</taxon>
        <taxon>Metazoa</taxon>
        <taxon>Ecdysozoa</taxon>
        <taxon>Arthropoda</taxon>
        <taxon>Crustacea</taxon>
        <taxon>Multicrustacea</taxon>
        <taxon>Cirripedia</taxon>
        <taxon>Thoracica</taxon>
        <taxon>Thoracicalcarea</taxon>
        <taxon>Balanomorpha</taxon>
        <taxon>Balanoidea</taxon>
        <taxon>Balanidae</taxon>
        <taxon>Amphibalaninae</taxon>
        <taxon>Amphibalanus</taxon>
    </lineage>
</organism>
<evidence type="ECO:0000256" key="1">
    <source>
        <dbReference type="SAM" id="Coils"/>
    </source>
</evidence>
<dbReference type="Proteomes" id="UP000440578">
    <property type="component" value="Unassembled WGS sequence"/>
</dbReference>
<dbReference type="EMBL" id="VIIS01001134">
    <property type="protein sequence ID" value="KAF0301704.1"/>
    <property type="molecule type" value="Genomic_DNA"/>
</dbReference>
<evidence type="ECO:0000313" key="3">
    <source>
        <dbReference type="EMBL" id="KAF0301704.1"/>
    </source>
</evidence>
<feature type="region of interest" description="Disordered" evidence="2">
    <location>
        <begin position="854"/>
        <end position="877"/>
    </location>
</feature>
<keyword evidence="1" id="KW-0175">Coiled coil</keyword>
<reference evidence="3 4" key="1">
    <citation type="submission" date="2019-07" db="EMBL/GenBank/DDBJ databases">
        <title>Draft genome assembly of a fouling barnacle, Amphibalanus amphitrite (Darwin, 1854): The first reference genome for Thecostraca.</title>
        <authorList>
            <person name="Kim W."/>
        </authorList>
    </citation>
    <scope>NUCLEOTIDE SEQUENCE [LARGE SCALE GENOMIC DNA]</scope>
    <source>
        <strain evidence="3">SNU_AA5</strain>
        <tissue evidence="3">Soma without cirri and trophi</tissue>
    </source>
</reference>
<sequence length="930" mass="104166">MNEAACASGAQRPAGATFPDVPPAELCRRHSCLDNFVLTACVAKASDNLARLDELLRTQPLADTVKRSYRSAAAAAAGRCAAAADEGDESRTARRLGRQGALITDGRPPSGRLARDVHGLLENVGTLLRRLETDVHKTWRRIQQLEAASAAVQGHMRVTSEGCSQKLERRIHTVQTEWRREQAALSGERAQARQQAVSMATSIAALQQRAGAIGEYVTHVREEAITVGEGARHDFAQLRELKERVRALARQKRQEARRTAQLRQLLQQQRSEGQIRAMQRVVRRRQLSERLAVSRRDAAASSSALQLLEQQLAAAESAASSRAAQVGASLTELSRLSGTALPPLDGDEPGQSVERLCAAVQDAVTQAVQRLGAARSRQLQTELDCRDRAIQITQMVAVEQALHEEHEQLEIEIEGVKISKLCSNRQIRKNVNMITTRSIQTRKRIHETVRKWKEAEQLADAVQPEIYDLQGDIKDVQVKLKSVLNKQEPILAKLTALRRQYQEEEDEQQRKIDFAKGEVAYQSQVHRQLEAQLSTTQNTLQLQLERYELTLAQRQTLEDTFATRLAVARPRLDALVRENAAALRRLASMSRQRSGADHFIDEHGAAVMTQKVALAFAAQVQESQIFELEQHVQRLTGALEQSRRAEAGYAERLGRLRPRRAALTEQIACLDSELQWRRVSHGAQLERLRHMARLVADWERLRAQQLGVHQHFLRQARHKTDSLGAEYQRGVRLNAELRARYSALVEHWLAARMRTAGRFLPQLTVRADLCGRLQVVRLVRTGVHATDRTLGLRHLYFSGEHERGQARLGQLYSTVRMMRDEIALASEHVVRLFIGLMKGEVPFVRRAELVTDVRESAAQTERGRPQPAGGPQRPQRRRQLVSLVAEVGRAPGAATLPPVSRPADQPLRGIGTLHHTEGSPHDKTPRLPKI</sequence>
<evidence type="ECO:0000256" key="2">
    <source>
        <dbReference type="SAM" id="MobiDB-lite"/>
    </source>
</evidence>
<evidence type="ECO:0000313" key="4">
    <source>
        <dbReference type="Proteomes" id="UP000440578"/>
    </source>
</evidence>
<dbReference type="AlphaFoldDB" id="A0A6A4WD54"/>
<name>A0A6A4WD54_AMPAM</name>
<protein>
    <submittedName>
        <fullName evidence="3">Uncharacterized protein</fullName>
    </submittedName>
</protein>